<comment type="similarity">
    <text evidence="2 7 9">Belongs to the uroporphyrinogen decarboxylase family.</text>
</comment>
<dbReference type="Pfam" id="PF01208">
    <property type="entry name" value="URO-D"/>
    <property type="match status" value="1"/>
</dbReference>
<dbReference type="Proteomes" id="UP001589854">
    <property type="component" value="Unassembled WGS sequence"/>
</dbReference>
<evidence type="ECO:0000256" key="7">
    <source>
        <dbReference type="HAMAP-Rule" id="MF_00218"/>
    </source>
</evidence>
<evidence type="ECO:0000256" key="4">
    <source>
        <dbReference type="ARBA" id="ARBA00022793"/>
    </source>
</evidence>
<dbReference type="EMBL" id="JBHLVO010000008">
    <property type="protein sequence ID" value="MFC0272041.1"/>
    <property type="molecule type" value="Genomic_DNA"/>
</dbReference>
<feature type="site" description="Transition state stabilizer" evidence="7">
    <location>
        <position position="78"/>
    </location>
</feature>
<keyword evidence="5 7" id="KW-0456">Lyase</keyword>
<dbReference type="PANTHER" id="PTHR21091:SF169">
    <property type="entry name" value="UROPORPHYRINOGEN DECARBOXYLASE"/>
    <property type="match status" value="1"/>
</dbReference>
<evidence type="ECO:0000256" key="3">
    <source>
        <dbReference type="ARBA" id="ARBA00012288"/>
    </source>
</evidence>
<dbReference type="RefSeq" id="WP_378933959.1">
    <property type="nucleotide sequence ID" value="NZ_JBHLVO010000008.1"/>
</dbReference>
<keyword evidence="4 7" id="KW-0210">Decarboxylase</keyword>
<dbReference type="CDD" id="cd00717">
    <property type="entry name" value="URO-D"/>
    <property type="match status" value="1"/>
</dbReference>
<feature type="binding site" evidence="7">
    <location>
        <position position="78"/>
    </location>
    <ligand>
        <name>substrate</name>
    </ligand>
</feature>
<keyword evidence="7" id="KW-0963">Cytoplasm</keyword>
<feature type="binding site" evidence="7">
    <location>
        <position position="209"/>
    </location>
    <ligand>
        <name>substrate</name>
    </ligand>
</feature>
<feature type="domain" description="Uroporphyrinogen decarboxylase (URO-D)" evidence="10">
    <location>
        <begin position="24"/>
        <end position="33"/>
    </location>
</feature>
<dbReference type="PANTHER" id="PTHR21091">
    <property type="entry name" value="METHYLTETRAHYDROFOLATE:HOMOCYSTEINE METHYLTRANSFERASE RELATED"/>
    <property type="match status" value="1"/>
</dbReference>
<evidence type="ECO:0000313" key="13">
    <source>
        <dbReference type="Proteomes" id="UP001589854"/>
    </source>
</evidence>
<feature type="binding site" evidence="7">
    <location>
        <position position="48"/>
    </location>
    <ligand>
        <name>substrate</name>
    </ligand>
</feature>
<evidence type="ECO:0000313" key="12">
    <source>
        <dbReference type="EMBL" id="MFC0272041.1"/>
    </source>
</evidence>
<dbReference type="EC" id="4.1.1.37" evidence="3 7"/>
<keyword evidence="6 7" id="KW-0627">Porphyrin biosynthesis</keyword>
<accession>A0ABV6GED4</accession>
<comment type="subcellular location">
    <subcellularLocation>
        <location evidence="7">Cytoplasm</location>
    </subcellularLocation>
</comment>
<gene>
    <name evidence="7 12" type="primary">hemE</name>
    <name evidence="12" type="ORF">ACFFIX_11320</name>
</gene>
<dbReference type="PROSITE" id="PS00907">
    <property type="entry name" value="UROD_2"/>
    <property type="match status" value="1"/>
</dbReference>
<dbReference type="Gene3D" id="3.20.20.210">
    <property type="match status" value="1"/>
</dbReference>
<dbReference type="GO" id="GO:0004853">
    <property type="term" value="F:uroporphyrinogen decarboxylase activity"/>
    <property type="evidence" value="ECO:0007669"/>
    <property type="project" value="UniProtKB-EC"/>
</dbReference>
<name>A0ABV6GED4_9BACI</name>
<protein>
    <recommendedName>
        <fullName evidence="3 7">Uroporphyrinogen decarboxylase</fullName>
        <shortName evidence="7">UPD</shortName>
        <shortName evidence="7">URO-D</shortName>
        <ecNumber evidence="3 7">4.1.1.37</ecNumber>
    </recommendedName>
</protein>
<dbReference type="SUPFAM" id="SSF51726">
    <property type="entry name" value="UROD/MetE-like"/>
    <property type="match status" value="1"/>
</dbReference>
<dbReference type="PROSITE" id="PS00906">
    <property type="entry name" value="UROD_1"/>
    <property type="match status" value="1"/>
</dbReference>
<evidence type="ECO:0000256" key="8">
    <source>
        <dbReference type="RuleBase" id="RU000554"/>
    </source>
</evidence>
<dbReference type="HAMAP" id="MF_00218">
    <property type="entry name" value="URO_D"/>
    <property type="match status" value="1"/>
</dbReference>
<dbReference type="InterPro" id="IPR000257">
    <property type="entry name" value="Uroporphyrinogen_deCOase"/>
</dbReference>
<feature type="binding site" evidence="7">
    <location>
        <position position="322"/>
    </location>
    <ligand>
        <name>substrate</name>
    </ligand>
</feature>
<comment type="caution">
    <text evidence="12">The sequence shown here is derived from an EMBL/GenBank/DDBJ whole genome shotgun (WGS) entry which is preliminary data.</text>
</comment>
<comment type="function">
    <text evidence="7">Catalyzes the decarboxylation of four acetate groups of uroporphyrinogen-III to yield coproporphyrinogen-III.</text>
</comment>
<keyword evidence="13" id="KW-1185">Reference proteome</keyword>
<feature type="domain" description="Uroporphyrinogen decarboxylase (URO-D)" evidence="11">
    <location>
        <begin position="142"/>
        <end position="158"/>
    </location>
</feature>
<comment type="subunit">
    <text evidence="7">Homodimer.</text>
</comment>
<evidence type="ECO:0000256" key="1">
    <source>
        <dbReference type="ARBA" id="ARBA00004804"/>
    </source>
</evidence>
<feature type="binding site" evidence="7">
    <location>
        <begin position="29"/>
        <end position="33"/>
    </location>
    <ligand>
        <name>substrate</name>
    </ligand>
</feature>
<feature type="binding site" evidence="7">
    <location>
        <position position="154"/>
    </location>
    <ligand>
        <name>substrate</name>
    </ligand>
</feature>
<comment type="catalytic activity">
    <reaction evidence="7 8">
        <text>uroporphyrinogen III + 4 H(+) = coproporphyrinogen III + 4 CO2</text>
        <dbReference type="Rhea" id="RHEA:19865"/>
        <dbReference type="ChEBI" id="CHEBI:15378"/>
        <dbReference type="ChEBI" id="CHEBI:16526"/>
        <dbReference type="ChEBI" id="CHEBI:57308"/>
        <dbReference type="ChEBI" id="CHEBI:57309"/>
        <dbReference type="EC" id="4.1.1.37"/>
    </reaction>
</comment>
<evidence type="ECO:0000256" key="6">
    <source>
        <dbReference type="ARBA" id="ARBA00023244"/>
    </source>
</evidence>
<reference evidence="12 13" key="1">
    <citation type="submission" date="2024-09" db="EMBL/GenBank/DDBJ databases">
        <authorList>
            <person name="Sun Q."/>
            <person name="Mori K."/>
        </authorList>
    </citation>
    <scope>NUCLEOTIDE SEQUENCE [LARGE SCALE GENOMIC DNA]</scope>
    <source>
        <strain evidence="12 13">CCM 7228</strain>
    </source>
</reference>
<evidence type="ECO:0000256" key="2">
    <source>
        <dbReference type="ARBA" id="ARBA00009935"/>
    </source>
</evidence>
<dbReference type="InterPro" id="IPR006361">
    <property type="entry name" value="Uroporphyrinogen_deCO2ase_HemE"/>
</dbReference>
<proteinExistence type="inferred from homology"/>
<evidence type="ECO:0000256" key="9">
    <source>
        <dbReference type="RuleBase" id="RU004169"/>
    </source>
</evidence>
<dbReference type="NCBIfam" id="TIGR01464">
    <property type="entry name" value="hemE"/>
    <property type="match status" value="1"/>
</dbReference>
<evidence type="ECO:0000259" key="11">
    <source>
        <dbReference type="PROSITE" id="PS00907"/>
    </source>
</evidence>
<comment type="pathway">
    <text evidence="1 7 8">Porphyrin-containing compound metabolism; protoporphyrin-IX biosynthesis; coproporphyrinogen-III from 5-aminolevulinate: step 4/4.</text>
</comment>
<sequence length="350" mass="39589">MEEPRVINDTFLKACRGEKTEHVPVWYMRQAGRSQPEYRKIKEQYSLFEITHQPELCAYVTRLPVEQYDVDAAILYKDIMTPLPAIGVDVEIKSGIGPVIDDPIRSLLDVEKLGELNPEQDIPYVLDTIKLLTTEQLNVPLIGFTGAPFTLASYMIEGGPSKNYNKTKAFMYAEPKAWFALMDKLATMCVTYVKSQIKAGVKAVQVFDSWVGALNVADYRYYIKPTMERIFSELRDENVPLIMFGVGASHLAKEWHDLPLDVVGLDWRLPVAEARSMGLTKTLQGNLDPAILLAPWEVIESRAKEILDQGMKQDGYVFNLGHGVFPSVNPEILKKLTSFVHDYSKQVEQV</sequence>
<evidence type="ECO:0000256" key="5">
    <source>
        <dbReference type="ARBA" id="ARBA00023239"/>
    </source>
</evidence>
<organism evidence="12 13">
    <name type="scientific">Metabacillus herbersteinensis</name>
    <dbReference type="NCBI Taxonomy" id="283816"/>
    <lineage>
        <taxon>Bacteria</taxon>
        <taxon>Bacillati</taxon>
        <taxon>Bacillota</taxon>
        <taxon>Bacilli</taxon>
        <taxon>Bacillales</taxon>
        <taxon>Bacillaceae</taxon>
        <taxon>Metabacillus</taxon>
    </lineage>
</organism>
<dbReference type="InterPro" id="IPR038071">
    <property type="entry name" value="UROD/MetE-like_sf"/>
</dbReference>
<evidence type="ECO:0000259" key="10">
    <source>
        <dbReference type="PROSITE" id="PS00906"/>
    </source>
</evidence>